<dbReference type="AlphaFoldDB" id="A0A4Z2HMY7"/>
<organism evidence="2 3">
    <name type="scientific">Liparis tanakae</name>
    <name type="common">Tanaka's snailfish</name>
    <dbReference type="NCBI Taxonomy" id="230148"/>
    <lineage>
        <taxon>Eukaryota</taxon>
        <taxon>Metazoa</taxon>
        <taxon>Chordata</taxon>
        <taxon>Craniata</taxon>
        <taxon>Vertebrata</taxon>
        <taxon>Euteleostomi</taxon>
        <taxon>Actinopterygii</taxon>
        <taxon>Neopterygii</taxon>
        <taxon>Teleostei</taxon>
        <taxon>Neoteleostei</taxon>
        <taxon>Acanthomorphata</taxon>
        <taxon>Eupercaria</taxon>
        <taxon>Perciformes</taxon>
        <taxon>Cottioidei</taxon>
        <taxon>Cottales</taxon>
        <taxon>Liparidae</taxon>
        <taxon>Liparis</taxon>
    </lineage>
</organism>
<protein>
    <submittedName>
        <fullName evidence="2">Uncharacterized protein</fullName>
    </submittedName>
</protein>
<reference evidence="2 3" key="1">
    <citation type="submission" date="2019-03" db="EMBL/GenBank/DDBJ databases">
        <title>First draft genome of Liparis tanakae, snailfish: a comprehensive survey of snailfish specific genes.</title>
        <authorList>
            <person name="Kim W."/>
            <person name="Song I."/>
            <person name="Jeong J.-H."/>
            <person name="Kim D."/>
            <person name="Kim S."/>
            <person name="Ryu S."/>
            <person name="Song J.Y."/>
            <person name="Lee S.K."/>
        </authorList>
    </citation>
    <scope>NUCLEOTIDE SEQUENCE [LARGE SCALE GENOMIC DNA]</scope>
    <source>
        <tissue evidence="2">Muscle</tissue>
    </source>
</reference>
<evidence type="ECO:0000313" key="2">
    <source>
        <dbReference type="EMBL" id="TNN66152.1"/>
    </source>
</evidence>
<sequence length="128" mass="14442">MYTRMLRPEPVAVSMMERKRGKVSGSSERCRSSAADPQVALRRGHRGRKGCAAAALRTATGRLESREKSVETATDTPLKPHCHDYPTSYHTDCLALRRRKCFYFPTVRLAAHVTCDTFAREEEGKKEV</sequence>
<evidence type="ECO:0000313" key="3">
    <source>
        <dbReference type="Proteomes" id="UP000314294"/>
    </source>
</evidence>
<accession>A0A4Z2HMY7</accession>
<gene>
    <name evidence="2" type="ORF">EYF80_023630</name>
</gene>
<proteinExistence type="predicted"/>
<dbReference type="Proteomes" id="UP000314294">
    <property type="component" value="Unassembled WGS sequence"/>
</dbReference>
<name>A0A4Z2HMY7_9TELE</name>
<feature type="region of interest" description="Disordered" evidence="1">
    <location>
        <begin position="17"/>
        <end position="47"/>
    </location>
</feature>
<keyword evidence="3" id="KW-1185">Reference proteome</keyword>
<evidence type="ECO:0000256" key="1">
    <source>
        <dbReference type="SAM" id="MobiDB-lite"/>
    </source>
</evidence>
<comment type="caution">
    <text evidence="2">The sequence shown here is derived from an EMBL/GenBank/DDBJ whole genome shotgun (WGS) entry which is preliminary data.</text>
</comment>
<dbReference type="EMBL" id="SRLO01000224">
    <property type="protein sequence ID" value="TNN66152.1"/>
    <property type="molecule type" value="Genomic_DNA"/>
</dbReference>